<name>A0A4U6TQG5_SETVI</name>
<dbReference type="OMA" id="YNWMAVA"/>
<evidence type="ECO:0000256" key="1">
    <source>
        <dbReference type="SAM" id="Phobius"/>
    </source>
</evidence>
<dbReference type="EMBL" id="CM016558">
    <property type="protein sequence ID" value="TKW05118.1"/>
    <property type="molecule type" value="Genomic_DNA"/>
</dbReference>
<keyword evidence="1" id="KW-0472">Membrane</keyword>
<organism evidence="3 4">
    <name type="scientific">Setaria viridis</name>
    <name type="common">Green bristlegrass</name>
    <name type="synonym">Setaria italica subsp. viridis</name>
    <dbReference type="NCBI Taxonomy" id="4556"/>
    <lineage>
        <taxon>Eukaryota</taxon>
        <taxon>Viridiplantae</taxon>
        <taxon>Streptophyta</taxon>
        <taxon>Embryophyta</taxon>
        <taxon>Tracheophyta</taxon>
        <taxon>Spermatophyta</taxon>
        <taxon>Magnoliopsida</taxon>
        <taxon>Liliopsida</taxon>
        <taxon>Poales</taxon>
        <taxon>Poaceae</taxon>
        <taxon>PACMAD clade</taxon>
        <taxon>Panicoideae</taxon>
        <taxon>Panicodae</taxon>
        <taxon>Paniceae</taxon>
        <taxon>Cenchrinae</taxon>
        <taxon>Setaria</taxon>
    </lineage>
</organism>
<dbReference type="Pfam" id="PF24095">
    <property type="entry name" value="DUF7378"/>
    <property type="match status" value="1"/>
</dbReference>
<feature type="transmembrane region" description="Helical" evidence="1">
    <location>
        <begin position="132"/>
        <end position="155"/>
    </location>
</feature>
<accession>A0A4U6TQG5</accession>
<dbReference type="Gramene" id="TKW05118">
    <property type="protein sequence ID" value="TKW05118"/>
    <property type="gene ID" value="SEVIR_7G155200v2"/>
</dbReference>
<evidence type="ECO:0000313" key="3">
    <source>
        <dbReference type="EMBL" id="TKW05118.1"/>
    </source>
</evidence>
<dbReference type="InterPro" id="IPR055802">
    <property type="entry name" value="DUF7378"/>
</dbReference>
<dbReference type="AlphaFoldDB" id="A0A4U6TQG5"/>
<reference evidence="3" key="1">
    <citation type="submission" date="2019-03" db="EMBL/GenBank/DDBJ databases">
        <title>WGS assembly of Setaria viridis.</title>
        <authorList>
            <person name="Huang P."/>
            <person name="Jenkins J."/>
            <person name="Grimwood J."/>
            <person name="Barry K."/>
            <person name="Healey A."/>
            <person name="Mamidi S."/>
            <person name="Sreedasyam A."/>
            <person name="Shu S."/>
            <person name="Feldman M."/>
            <person name="Wu J."/>
            <person name="Yu Y."/>
            <person name="Chen C."/>
            <person name="Johnson J."/>
            <person name="Rokhsar D."/>
            <person name="Baxter I."/>
            <person name="Schmutz J."/>
            <person name="Brutnell T."/>
            <person name="Kellogg E."/>
        </authorList>
    </citation>
    <scope>NUCLEOTIDE SEQUENCE [LARGE SCALE GENOMIC DNA]</scope>
</reference>
<dbReference type="Proteomes" id="UP000298652">
    <property type="component" value="Chromosome 7"/>
</dbReference>
<proteinExistence type="predicted"/>
<keyword evidence="1" id="KW-1133">Transmembrane helix</keyword>
<sequence>MRILSAPAPGPTVGEVNARSLVPRAAMWVVAAFLPCFSICSAAAICYCLSYDEYVFSESVRNSVRSDPWRLAAVMMWGIYMAVLSVVMMYMHLFLPSAPFAVRKALVDVGATWIGLPLSWVAPLVACFGYNWMAVALVCVFLALIAALLALGAWLSRTYNN</sequence>
<keyword evidence="1" id="KW-0812">Transmembrane</keyword>
<keyword evidence="4" id="KW-1185">Reference proteome</keyword>
<feature type="domain" description="DUF7378" evidence="2">
    <location>
        <begin position="11"/>
        <end position="160"/>
    </location>
</feature>
<feature type="transmembrane region" description="Helical" evidence="1">
    <location>
        <begin position="71"/>
        <end position="93"/>
    </location>
</feature>
<feature type="transmembrane region" description="Helical" evidence="1">
    <location>
        <begin position="105"/>
        <end position="126"/>
    </location>
</feature>
<feature type="transmembrane region" description="Helical" evidence="1">
    <location>
        <begin position="25"/>
        <end position="51"/>
    </location>
</feature>
<evidence type="ECO:0000259" key="2">
    <source>
        <dbReference type="Pfam" id="PF24095"/>
    </source>
</evidence>
<evidence type="ECO:0000313" key="4">
    <source>
        <dbReference type="Proteomes" id="UP000298652"/>
    </source>
</evidence>
<gene>
    <name evidence="3" type="ORF">SEVIR_7G155200v2</name>
</gene>
<protein>
    <recommendedName>
        <fullName evidence="2">DUF7378 domain-containing protein</fullName>
    </recommendedName>
</protein>